<dbReference type="OrthoDB" id="6509975at2759"/>
<evidence type="ECO:0000256" key="2">
    <source>
        <dbReference type="ARBA" id="ARBA00023180"/>
    </source>
</evidence>
<keyword evidence="7" id="KW-1185">Reference proteome</keyword>
<dbReference type="InterPro" id="IPR000560">
    <property type="entry name" value="His_Pase_clade-2"/>
</dbReference>
<evidence type="ECO:0000256" key="1">
    <source>
        <dbReference type="ARBA" id="ARBA00022801"/>
    </source>
</evidence>
<evidence type="ECO:0000313" key="5">
    <source>
        <dbReference type="EMBL" id="CAF0846216.1"/>
    </source>
</evidence>
<evidence type="ECO:0000313" key="7">
    <source>
        <dbReference type="Proteomes" id="UP000663832"/>
    </source>
</evidence>
<feature type="disulfide bond" evidence="3">
    <location>
        <begin position="86"/>
        <end position="416"/>
    </location>
</feature>
<dbReference type="AlphaFoldDB" id="A0A813VTI3"/>
<evidence type="ECO:0000313" key="6">
    <source>
        <dbReference type="EMBL" id="CAF1328730.1"/>
    </source>
</evidence>
<feature type="disulfide bond" evidence="3">
    <location>
        <begin position="283"/>
        <end position="296"/>
    </location>
</feature>
<protein>
    <recommendedName>
        <fullName evidence="9">3-phytase</fullName>
    </recommendedName>
</protein>
<keyword evidence="2" id="KW-0325">Glycoprotein</keyword>
<dbReference type="InterPro" id="IPR029033">
    <property type="entry name" value="His_PPase_superfam"/>
</dbReference>
<evidence type="ECO:0000256" key="3">
    <source>
        <dbReference type="PIRSR" id="PIRSR000894-2"/>
    </source>
</evidence>
<evidence type="ECO:0008006" key="9">
    <source>
        <dbReference type="Google" id="ProtNLM"/>
    </source>
</evidence>
<dbReference type="Proteomes" id="UP000663877">
    <property type="component" value="Unassembled WGS sequence"/>
</dbReference>
<evidence type="ECO:0000313" key="8">
    <source>
        <dbReference type="Proteomes" id="UP000663877"/>
    </source>
</evidence>
<dbReference type="PANTHER" id="PTHR20963">
    <property type="entry name" value="MULTIPLE INOSITOL POLYPHOSPHATE PHOSPHATASE-RELATED"/>
    <property type="match status" value="1"/>
</dbReference>
<name>A0A813VTI3_9BILA</name>
<dbReference type="CDD" id="cd07061">
    <property type="entry name" value="HP_HAP_like"/>
    <property type="match status" value="1"/>
</dbReference>
<keyword evidence="1" id="KW-0378">Hydrolase</keyword>
<dbReference type="Gene3D" id="3.40.50.1240">
    <property type="entry name" value="Phosphoglycerate mutase-like"/>
    <property type="match status" value="1"/>
</dbReference>
<dbReference type="Pfam" id="PF00328">
    <property type="entry name" value="His_Phos_2"/>
    <property type="match status" value="1"/>
</dbReference>
<gene>
    <name evidence="5" type="ORF">BJG266_LOCUS7589</name>
    <name evidence="6" type="ORF">QVE165_LOCUS32765</name>
</gene>
<feature type="disulfide bond" evidence="3">
    <location>
        <begin position="440"/>
        <end position="448"/>
    </location>
</feature>
<dbReference type="PIRSF" id="PIRSF000894">
    <property type="entry name" value="Acid_phosphatase"/>
    <property type="match status" value="1"/>
</dbReference>
<dbReference type="GO" id="GO:0003993">
    <property type="term" value="F:acid phosphatase activity"/>
    <property type="evidence" value="ECO:0007669"/>
    <property type="project" value="TreeGrafter"/>
</dbReference>
<dbReference type="Proteomes" id="UP000663832">
    <property type="component" value="Unassembled WGS sequence"/>
</dbReference>
<dbReference type="EMBL" id="CAJNOI010000023">
    <property type="protein sequence ID" value="CAF0846216.1"/>
    <property type="molecule type" value="Genomic_DNA"/>
</dbReference>
<comment type="caution">
    <text evidence="5">The sequence shown here is derived from an EMBL/GenBank/DDBJ whole genome shotgun (WGS) entry which is preliminary data.</text>
</comment>
<dbReference type="PANTHER" id="PTHR20963:SF14">
    <property type="entry name" value="ACID PHOSPHATASE, PUTATIVE-RELATED"/>
    <property type="match status" value="1"/>
</dbReference>
<feature type="signal peptide" evidence="4">
    <location>
        <begin position="1"/>
        <end position="38"/>
    </location>
</feature>
<keyword evidence="4" id="KW-0732">Signal</keyword>
<feature type="chain" id="PRO_5035598441" description="3-phytase" evidence="4">
    <location>
        <begin position="39"/>
        <end position="485"/>
    </location>
</feature>
<dbReference type="InterPro" id="IPR016274">
    <property type="entry name" value="Histidine_acid_Pase_euk"/>
</dbReference>
<dbReference type="EMBL" id="CAJNOM010000294">
    <property type="protein sequence ID" value="CAF1328730.1"/>
    <property type="molecule type" value="Genomic_DNA"/>
</dbReference>
<evidence type="ECO:0000256" key="4">
    <source>
        <dbReference type="SAM" id="SignalP"/>
    </source>
</evidence>
<dbReference type="SUPFAM" id="SSF53254">
    <property type="entry name" value="Phosphoglycerate mutase-like"/>
    <property type="match status" value="1"/>
</dbReference>
<accession>A0A813VTI3</accession>
<proteinExistence type="predicted"/>
<keyword evidence="3" id="KW-1015">Disulfide bond</keyword>
<organism evidence="5 8">
    <name type="scientific">Adineta steineri</name>
    <dbReference type="NCBI Taxonomy" id="433720"/>
    <lineage>
        <taxon>Eukaryota</taxon>
        <taxon>Metazoa</taxon>
        <taxon>Spiralia</taxon>
        <taxon>Gnathifera</taxon>
        <taxon>Rotifera</taxon>
        <taxon>Eurotatoria</taxon>
        <taxon>Bdelloidea</taxon>
        <taxon>Adinetida</taxon>
        <taxon>Adinetidae</taxon>
        <taxon>Adineta</taxon>
    </lineage>
</organism>
<sequence>MHSEVLSSWSQLNLFTYDLNCISSLLLLLICLITKGHASDISTPPIITAGPTYGSYKFNVLQHLSGISPYFDSNANELSPDPPQGCIVDKAIYLVRHGSIYANDYDYNNTIDPFLQRLQNFSNRADFSKATDLAFLVHWTSPISNSNEQVEKLTEYGSKEAFTLGTQLAQRYSNLVFDSKNKLFKIWASAANRTKETASALLAGLGNRQGITDEIITISEEKNQGADTFSPTKTCLQYDASVGSEQGNIWLKQYTTPIITRLNAMGSQFNFIANDVLAMQELCGYETVIRGSSPFCKIFTPEEWLSFEYYFDIKYHYSLGYGNVLSPSLGMPWVEASSDLLNYTTDTEQSLYINVVHREMPPLILTALNLFNDSNYVGAMNGNPTLPLDQINYQRAWKSSKFISFLGHIALERLQCTSASYTGKFVRILVNSAPQALPGCANGPGASCPLAQYMDYVGDRGELYQDFTDACKMNHQNTTDVLSFL</sequence>
<reference evidence="5" key="1">
    <citation type="submission" date="2021-02" db="EMBL/GenBank/DDBJ databases">
        <authorList>
            <person name="Nowell W R."/>
        </authorList>
    </citation>
    <scope>NUCLEOTIDE SEQUENCE</scope>
</reference>